<organism evidence="8 9">
    <name type="scientific">Thalassobacterium maritimum</name>
    <dbReference type="NCBI Taxonomy" id="3041265"/>
    <lineage>
        <taxon>Bacteria</taxon>
        <taxon>Pseudomonadati</taxon>
        <taxon>Verrucomicrobiota</taxon>
        <taxon>Opitutia</taxon>
        <taxon>Puniceicoccales</taxon>
        <taxon>Coraliomargaritaceae</taxon>
        <taxon>Thalassobacterium</taxon>
    </lineage>
</organism>
<dbReference type="InterPro" id="IPR023296">
    <property type="entry name" value="Glyco_hydro_beta-prop_sf"/>
</dbReference>
<keyword evidence="3 6" id="KW-0378">Hydrolase</keyword>
<dbReference type="CDD" id="cd08990">
    <property type="entry name" value="GH43_AXH_like"/>
    <property type="match status" value="1"/>
</dbReference>
<keyword evidence="7" id="KW-0732">Signal</keyword>
<reference evidence="8 9" key="1">
    <citation type="submission" date="2023-04" db="EMBL/GenBank/DDBJ databases">
        <title>A novel bacteria isolated from coastal sediment.</title>
        <authorList>
            <person name="Liu X.-J."/>
            <person name="Du Z.-J."/>
        </authorList>
    </citation>
    <scope>NUCLEOTIDE SEQUENCE [LARGE SCALE GENOMIC DNA]</scope>
    <source>
        <strain evidence="8 9">SDUM461003</strain>
    </source>
</reference>
<dbReference type="PANTHER" id="PTHR43772">
    <property type="entry name" value="ENDO-1,4-BETA-XYLANASE"/>
    <property type="match status" value="1"/>
</dbReference>
<dbReference type="PANTHER" id="PTHR43772:SF2">
    <property type="entry name" value="PUTATIVE (AFU_ORTHOLOGUE AFUA_2G04480)-RELATED"/>
    <property type="match status" value="1"/>
</dbReference>
<dbReference type="EMBL" id="JARXHW010000027">
    <property type="protein sequence ID" value="MDQ8208260.1"/>
    <property type="molecule type" value="Genomic_DNA"/>
</dbReference>
<evidence type="ECO:0000256" key="6">
    <source>
        <dbReference type="RuleBase" id="RU361187"/>
    </source>
</evidence>
<dbReference type="Pfam" id="PF04616">
    <property type="entry name" value="Glyco_hydro_43"/>
    <property type="match status" value="1"/>
</dbReference>
<evidence type="ECO:0000256" key="7">
    <source>
        <dbReference type="SAM" id="SignalP"/>
    </source>
</evidence>
<proteinExistence type="inferred from homology"/>
<gene>
    <name evidence="8" type="ORF">QEH52_12120</name>
</gene>
<dbReference type="InterPro" id="IPR052176">
    <property type="entry name" value="Glycosyl_Hydrlase_43_Enz"/>
</dbReference>
<evidence type="ECO:0000313" key="8">
    <source>
        <dbReference type="EMBL" id="MDQ8208260.1"/>
    </source>
</evidence>
<keyword evidence="5 6" id="KW-0326">Glycosidase</keyword>
<evidence type="ECO:0000256" key="2">
    <source>
        <dbReference type="ARBA" id="ARBA00022651"/>
    </source>
</evidence>
<dbReference type="InterPro" id="IPR006710">
    <property type="entry name" value="Glyco_hydro_43"/>
</dbReference>
<dbReference type="RefSeq" id="WP_308950766.1">
    <property type="nucleotide sequence ID" value="NZ_JARXHW010000027.1"/>
</dbReference>
<comment type="similarity">
    <text evidence="1 6">Belongs to the glycosyl hydrolase 43 family.</text>
</comment>
<evidence type="ECO:0000313" key="9">
    <source>
        <dbReference type="Proteomes" id="UP001225316"/>
    </source>
</evidence>
<evidence type="ECO:0000256" key="5">
    <source>
        <dbReference type="ARBA" id="ARBA00023295"/>
    </source>
</evidence>
<evidence type="ECO:0000256" key="3">
    <source>
        <dbReference type="ARBA" id="ARBA00022801"/>
    </source>
</evidence>
<dbReference type="Proteomes" id="UP001225316">
    <property type="component" value="Unassembled WGS sequence"/>
</dbReference>
<feature type="signal peptide" evidence="7">
    <location>
        <begin position="1"/>
        <end position="25"/>
    </location>
</feature>
<keyword evidence="4" id="KW-0119">Carbohydrate metabolism</keyword>
<keyword evidence="2" id="KW-0858">Xylan degradation</keyword>
<dbReference type="Gene3D" id="2.115.10.20">
    <property type="entry name" value="Glycosyl hydrolase domain, family 43"/>
    <property type="match status" value="1"/>
</dbReference>
<sequence>MSRLNTLALFSVSGLLALSTFGQLAVTSAATAASAVSGLSAPRAANPFIRHMYTADPSAHVWEDGRLYVYPSTDVAGGRGYQKMDGYHVFSTDDMVHWTDHGEILHSRDVDWGRKGGGYMWAPDCAYKEGTYYFYFPHPTGPNARDSWKIGIATSQSPASGFKVQGYIEGLEPHIDPCVFIDEDGQAYLYYGGLGEPLVAKLKANMVEVEGPSMRMHGLEDFREGAFVFKREGIYYMIYPDNTPRGHQMRYAMSEHPMGPWEHKGILLDKTSSLTTHGSVVAYKGQWYLFYHNADLSGGKVTNRSICFDPVTFNADGTMKQVVQSSQQN</sequence>
<evidence type="ECO:0000256" key="1">
    <source>
        <dbReference type="ARBA" id="ARBA00009865"/>
    </source>
</evidence>
<keyword evidence="2" id="KW-0624">Polysaccharide degradation</keyword>
<keyword evidence="9" id="KW-1185">Reference proteome</keyword>
<evidence type="ECO:0000256" key="4">
    <source>
        <dbReference type="ARBA" id="ARBA00023277"/>
    </source>
</evidence>
<protein>
    <submittedName>
        <fullName evidence="8">Family 43 glycosylhydrolase</fullName>
    </submittedName>
</protein>
<accession>A0ABU1AVS5</accession>
<name>A0ABU1AVS5_9BACT</name>
<feature type="chain" id="PRO_5047100391" evidence="7">
    <location>
        <begin position="26"/>
        <end position="329"/>
    </location>
</feature>
<comment type="caution">
    <text evidence="8">The sequence shown here is derived from an EMBL/GenBank/DDBJ whole genome shotgun (WGS) entry which is preliminary data.</text>
</comment>
<dbReference type="SUPFAM" id="SSF75005">
    <property type="entry name" value="Arabinanase/levansucrase/invertase"/>
    <property type="match status" value="1"/>
</dbReference>